<accession>A0AAV8ZBR1</accession>
<keyword evidence="11" id="KW-1015">Disulfide bond</keyword>
<keyword evidence="9" id="KW-0186">Copper</keyword>
<dbReference type="PANTHER" id="PTHR11511">
    <property type="entry name" value="LARVAL STORAGE PROTEIN/PHENOLOXIDASE"/>
    <property type="match status" value="1"/>
</dbReference>
<evidence type="ECO:0000256" key="8">
    <source>
        <dbReference type="ARBA" id="ARBA00023002"/>
    </source>
</evidence>
<reference evidence="16" key="1">
    <citation type="journal article" date="2023" name="Insect Mol. Biol.">
        <title>Genome sequencing provides insights into the evolution of gene families encoding plant cell wall-degrading enzymes in longhorned beetles.</title>
        <authorList>
            <person name="Shin N.R."/>
            <person name="Okamura Y."/>
            <person name="Kirsch R."/>
            <person name="Pauchet Y."/>
        </authorList>
    </citation>
    <scope>NUCLEOTIDE SEQUENCE</scope>
    <source>
        <strain evidence="16">AMC_N1</strain>
    </source>
</reference>
<keyword evidence="17" id="KW-1185">Reference proteome</keyword>
<evidence type="ECO:0000256" key="5">
    <source>
        <dbReference type="ARBA" id="ARBA00022588"/>
    </source>
</evidence>
<dbReference type="Pfam" id="PF03722">
    <property type="entry name" value="Hemocyanin_N"/>
    <property type="match status" value="1"/>
</dbReference>
<sequence length="777" mass="89176">KPGANTIKRASTQSSVTIPFERTFRGVDTNLPTTGGEALALFNFCGRGWPYHMLIPKGTVDGMPCELFVMISSYDDDRLPSLLLSVCLSSKFTMDNSNLLLLLDRPQEPLFTIKDDDKRITISAPPEFLNEKYRDFGANVVSRFGDTAKDSITVPDIPVPNMEHIKMLKRDDAFSHFIDSHRELAGDLINILMSVKGGRELWAAACYARENLNPQLFNYAYTVALLHRPDTKELNPPAVVHHFPDKFVGDQAIGQAREEVTVVPQEELRTPIEIPRDYTASDLDEEHRLAYFREDIGVNLHHWHWHEVYPTKGPKAVVDKDRRGELFYYMHQQIIARYNFDRFANGLQRVKRLLDFDEPIKEAYFPKLDRLVSQRPYAGRGANLKMQNVSRAKENSYVDVPELKRWRDTIYNAINSGSIQDKNRQSVPLDEFKGIDILGNLIEASDLSLNPQLYGNLHNQGHNIISVIHDPDNKHLEEPGVMGDVATAMRDPVFYRWHSFINNIFQDFKATLPRYTVEQLNFPGIEVKDIEVKNKAGGTNQLDTFWQQSDVNVSGGLDYQRRGKVFVRFTHLQHADFTYTITVDNKSGAMKEGTCRIFLAPKHDERGNPWQYRDQKNMFIEMDKFKVDLKQGPNTITRESTKSSVTIPFDRSYRDLSVRPKDDVGKAQFNFCGCGWPHNMLVPKGTPQGMPCELFVMISNYEDDKVDQSIDGQCNDAYSYCGIRDKLYPDRKSMGYPFDRQPRDGVRSLQDFLTPNMRVKDVTIKFENRTIVKKQTN</sequence>
<dbReference type="GO" id="GO:0005576">
    <property type="term" value="C:extracellular region"/>
    <property type="evidence" value="ECO:0007669"/>
    <property type="project" value="UniProtKB-SubCell"/>
</dbReference>
<dbReference type="GO" id="GO:0046872">
    <property type="term" value="F:metal ion binding"/>
    <property type="evidence" value="ECO:0007669"/>
    <property type="project" value="UniProtKB-KW"/>
</dbReference>
<feature type="domain" description="Hemocyanin C-terminal" evidence="15">
    <location>
        <begin position="514"/>
        <end position="766"/>
    </location>
</feature>
<evidence type="ECO:0000256" key="12">
    <source>
        <dbReference type="ARBA" id="ARBA00053160"/>
    </source>
</evidence>
<evidence type="ECO:0000256" key="4">
    <source>
        <dbReference type="ARBA" id="ARBA00022525"/>
    </source>
</evidence>
<dbReference type="PROSITE" id="PS00209">
    <property type="entry name" value="HEMOCYANIN_1"/>
    <property type="match status" value="1"/>
</dbReference>
<dbReference type="Proteomes" id="UP001162162">
    <property type="component" value="Unassembled WGS sequence"/>
</dbReference>
<evidence type="ECO:0000313" key="16">
    <source>
        <dbReference type="EMBL" id="KAJ8961009.1"/>
    </source>
</evidence>
<dbReference type="Gene3D" id="1.10.1280.10">
    <property type="entry name" value="Di-copper center containing domain from catechol oxidase"/>
    <property type="match status" value="1"/>
</dbReference>
<evidence type="ECO:0000256" key="11">
    <source>
        <dbReference type="ARBA" id="ARBA00023157"/>
    </source>
</evidence>
<dbReference type="InterPro" id="IPR014756">
    <property type="entry name" value="Ig_E-set"/>
</dbReference>
<keyword evidence="6" id="KW-0479">Metal-binding</keyword>
<dbReference type="InterPro" id="IPR013788">
    <property type="entry name" value="Hemocyanin/hexamerin"/>
</dbReference>
<evidence type="ECO:0000256" key="1">
    <source>
        <dbReference type="ARBA" id="ARBA00001973"/>
    </source>
</evidence>
<protein>
    <submittedName>
        <fullName evidence="16">Uncharacterized protein</fullName>
    </submittedName>
</protein>
<dbReference type="InterPro" id="IPR005204">
    <property type="entry name" value="Hemocyanin_N"/>
</dbReference>
<dbReference type="SUPFAM" id="SSF81296">
    <property type="entry name" value="E set domains"/>
    <property type="match status" value="2"/>
</dbReference>
<name>A0AAV8ZBR1_9CUCU</name>
<comment type="function">
    <text evidence="12">This is a copper-containing oxidase that functions in the formation of pigments such as melanins and other polyphenolic compounds. Catalyzes the oxidation of o-diphenols (N-acetyldopamine, 4-methylcatechol and dopamine). Cannot oxidize monophenols and p-phenols (L-tyrosine, tyramine, gentisic acid and hydroquinone). Binds to the surface of hemocytes and is involved in hemocyte melanization. Activation of the enzyme in response to bacterial lipopolysaccharides (LPS) suggests it may play a role in innate immunity.</text>
</comment>
<keyword evidence="10" id="KW-0503">Monooxygenase</keyword>
<comment type="cofactor">
    <cofactor evidence="1">
        <name>Cu(2+)</name>
        <dbReference type="ChEBI" id="CHEBI:29036"/>
    </cofactor>
</comment>
<organism evidence="16 17">
    <name type="scientific">Aromia moschata</name>
    <dbReference type="NCBI Taxonomy" id="1265417"/>
    <lineage>
        <taxon>Eukaryota</taxon>
        <taxon>Metazoa</taxon>
        <taxon>Ecdysozoa</taxon>
        <taxon>Arthropoda</taxon>
        <taxon>Hexapoda</taxon>
        <taxon>Insecta</taxon>
        <taxon>Pterygota</taxon>
        <taxon>Neoptera</taxon>
        <taxon>Endopterygota</taxon>
        <taxon>Coleoptera</taxon>
        <taxon>Polyphaga</taxon>
        <taxon>Cucujiformia</taxon>
        <taxon>Chrysomeloidea</taxon>
        <taxon>Cerambycidae</taxon>
        <taxon>Cerambycinae</taxon>
        <taxon>Callichromatini</taxon>
        <taxon>Aromia</taxon>
    </lineage>
</organism>
<dbReference type="InterPro" id="IPR036697">
    <property type="entry name" value="Hemocyanin_N_sf"/>
</dbReference>
<comment type="caution">
    <text evidence="16">The sequence shown here is derived from an EMBL/GenBank/DDBJ whole genome shotgun (WGS) entry which is preliminary data.</text>
</comment>
<feature type="non-terminal residue" evidence="16">
    <location>
        <position position="1"/>
    </location>
</feature>
<dbReference type="EMBL" id="JAPWTK010000007">
    <property type="protein sequence ID" value="KAJ8961009.1"/>
    <property type="molecule type" value="Genomic_DNA"/>
</dbReference>
<dbReference type="GO" id="GO:0045087">
    <property type="term" value="P:innate immune response"/>
    <property type="evidence" value="ECO:0007669"/>
    <property type="project" value="UniProtKB-KW"/>
</dbReference>
<dbReference type="GO" id="GO:0006582">
    <property type="term" value="P:melanin metabolic process"/>
    <property type="evidence" value="ECO:0007669"/>
    <property type="project" value="UniProtKB-ARBA"/>
</dbReference>
<dbReference type="SUPFAM" id="SSF48056">
    <property type="entry name" value="Di-copper centre-containing domain"/>
    <property type="match status" value="1"/>
</dbReference>
<dbReference type="FunFam" id="1.10.1280.10:FF:000004">
    <property type="entry name" value="Hemocyanin subunit 2"/>
    <property type="match status" value="1"/>
</dbReference>
<evidence type="ECO:0000313" key="17">
    <source>
        <dbReference type="Proteomes" id="UP001162162"/>
    </source>
</evidence>
<dbReference type="Pfam" id="PF00372">
    <property type="entry name" value="Hemocyanin_M"/>
    <property type="match status" value="1"/>
</dbReference>
<dbReference type="AlphaFoldDB" id="A0AAV8ZBR1"/>
<evidence type="ECO:0000256" key="2">
    <source>
        <dbReference type="ARBA" id="ARBA00004613"/>
    </source>
</evidence>
<proteinExistence type="inferred from homology"/>
<keyword evidence="8" id="KW-0560">Oxidoreductase</keyword>
<dbReference type="FunFam" id="2.60.40.1520:FF:000001">
    <property type="entry name" value="Hemocyanin subunit 2"/>
    <property type="match status" value="1"/>
</dbReference>
<dbReference type="Gene3D" id="2.60.40.1520">
    <property type="entry name" value="Hemocyanin, C-terminal domain"/>
    <property type="match status" value="2"/>
</dbReference>
<dbReference type="PANTHER" id="PTHR11511:SF4">
    <property type="entry name" value="PHENOLOXIDASE 2-RELATED"/>
    <property type="match status" value="1"/>
</dbReference>
<dbReference type="InterPro" id="IPR037020">
    <property type="entry name" value="Hemocyanin_C_sf"/>
</dbReference>
<dbReference type="PRINTS" id="PR00187">
    <property type="entry name" value="HAEMOCYANIN"/>
</dbReference>
<evidence type="ECO:0000256" key="10">
    <source>
        <dbReference type="ARBA" id="ARBA00023033"/>
    </source>
</evidence>
<dbReference type="InterPro" id="IPR005203">
    <property type="entry name" value="Hemocyanin_C"/>
</dbReference>
<comment type="similarity">
    <text evidence="3">Belongs to the tyrosinase family.</text>
</comment>
<dbReference type="InterPro" id="IPR000896">
    <property type="entry name" value="Hemocyanin/hexamerin_mid_dom"/>
</dbReference>
<feature type="domain" description="Hemocyanin C-terminal" evidence="15">
    <location>
        <begin position="1"/>
        <end position="108"/>
    </location>
</feature>
<feature type="domain" description="Hemocyanin N-terminal" evidence="14">
    <location>
        <begin position="160"/>
        <end position="232"/>
    </location>
</feature>
<comment type="subcellular location">
    <subcellularLocation>
        <location evidence="2">Secreted</location>
    </subcellularLocation>
</comment>
<keyword evidence="4" id="KW-0964">Secreted</keyword>
<evidence type="ECO:0000256" key="7">
    <source>
        <dbReference type="ARBA" id="ARBA00022859"/>
    </source>
</evidence>
<feature type="domain" description="Hemocyanin middle" evidence="13">
    <location>
        <begin position="243"/>
        <end position="505"/>
    </location>
</feature>
<evidence type="ECO:0000256" key="9">
    <source>
        <dbReference type="ARBA" id="ARBA00023008"/>
    </source>
</evidence>
<evidence type="ECO:0000256" key="6">
    <source>
        <dbReference type="ARBA" id="ARBA00022723"/>
    </source>
</evidence>
<evidence type="ECO:0000259" key="13">
    <source>
        <dbReference type="Pfam" id="PF00372"/>
    </source>
</evidence>
<evidence type="ECO:0000259" key="14">
    <source>
        <dbReference type="Pfam" id="PF03722"/>
    </source>
</evidence>
<keyword evidence="5" id="KW-0399">Innate immunity</keyword>
<keyword evidence="7" id="KW-0391">Immunity</keyword>
<dbReference type="SUPFAM" id="SSF48050">
    <property type="entry name" value="Hemocyanin, N-terminal domain"/>
    <property type="match status" value="1"/>
</dbReference>
<dbReference type="GO" id="GO:0004503">
    <property type="term" value="F:tyrosinase activity"/>
    <property type="evidence" value="ECO:0007669"/>
    <property type="project" value="UniProtKB-ARBA"/>
</dbReference>
<dbReference type="PROSITE" id="PS00210">
    <property type="entry name" value="HEMOCYANIN_2"/>
    <property type="match status" value="1"/>
</dbReference>
<evidence type="ECO:0000259" key="15">
    <source>
        <dbReference type="Pfam" id="PF03723"/>
    </source>
</evidence>
<dbReference type="Pfam" id="PF03723">
    <property type="entry name" value="Hemocyanin_C"/>
    <property type="match status" value="2"/>
</dbReference>
<evidence type="ECO:0000256" key="3">
    <source>
        <dbReference type="ARBA" id="ARBA00009928"/>
    </source>
</evidence>
<gene>
    <name evidence="16" type="ORF">NQ318_020314</name>
</gene>
<dbReference type="InterPro" id="IPR008922">
    <property type="entry name" value="Di-copper_centre_dom_sf"/>
</dbReference>
<dbReference type="Gene3D" id="1.20.1370.10">
    <property type="entry name" value="Hemocyanin, N-terminal domain"/>
    <property type="match status" value="1"/>
</dbReference>